<sequence length="140" mass="14195">MDALYTAEALATGGGRDGHVRTADGILDTDVRVPKEMGGAGGAPNPELLFAAGYAACFHSALQSVARAQKVKIDGSSVGSRVSLGSNGNGGFELAVLLEVVVPGVEAEVAQQLADAAHQVCPYSNATRGNIEVTVSVVDD</sequence>
<organism evidence="2 3">
    <name type="scientific">Microbacterium invictum</name>
    <dbReference type="NCBI Taxonomy" id="515415"/>
    <lineage>
        <taxon>Bacteria</taxon>
        <taxon>Bacillati</taxon>
        <taxon>Actinomycetota</taxon>
        <taxon>Actinomycetes</taxon>
        <taxon>Micrococcales</taxon>
        <taxon>Microbacteriaceae</taxon>
        <taxon>Microbacterium</taxon>
    </lineage>
</organism>
<dbReference type="InterPro" id="IPR015946">
    <property type="entry name" value="KH_dom-like_a/b"/>
</dbReference>
<dbReference type="InterPro" id="IPR003718">
    <property type="entry name" value="OsmC/Ohr_fam"/>
</dbReference>
<evidence type="ECO:0000256" key="1">
    <source>
        <dbReference type="ARBA" id="ARBA00007378"/>
    </source>
</evidence>
<dbReference type="Gene3D" id="2.20.25.10">
    <property type="match status" value="1"/>
</dbReference>
<dbReference type="PANTHER" id="PTHR33797:SF2">
    <property type="entry name" value="ORGANIC HYDROPEROXIDE RESISTANCE PROTEIN-LIKE"/>
    <property type="match status" value="1"/>
</dbReference>
<dbReference type="Proteomes" id="UP001324533">
    <property type="component" value="Chromosome"/>
</dbReference>
<proteinExistence type="inferred from homology"/>
<gene>
    <name evidence="2" type="ORF">T9R20_14265</name>
</gene>
<dbReference type="InterPro" id="IPR019953">
    <property type="entry name" value="OHR"/>
</dbReference>
<comment type="similarity">
    <text evidence="1">Belongs to the OsmC/Ohr family.</text>
</comment>
<dbReference type="PANTHER" id="PTHR33797">
    <property type="entry name" value="ORGANIC HYDROPEROXIDE RESISTANCE PROTEIN-LIKE"/>
    <property type="match status" value="1"/>
</dbReference>
<dbReference type="SUPFAM" id="SSF82784">
    <property type="entry name" value="OsmC-like"/>
    <property type="match status" value="1"/>
</dbReference>
<dbReference type="RefSeq" id="WP_322409972.1">
    <property type="nucleotide sequence ID" value="NZ_CP139779.1"/>
</dbReference>
<dbReference type="EMBL" id="CP139779">
    <property type="protein sequence ID" value="WQB69846.1"/>
    <property type="molecule type" value="Genomic_DNA"/>
</dbReference>
<dbReference type="NCBIfam" id="TIGR03561">
    <property type="entry name" value="organ_hyd_perox"/>
    <property type="match status" value="1"/>
</dbReference>
<evidence type="ECO:0000313" key="2">
    <source>
        <dbReference type="EMBL" id="WQB69846.1"/>
    </source>
</evidence>
<dbReference type="InterPro" id="IPR036102">
    <property type="entry name" value="OsmC/Ohrsf"/>
</dbReference>
<accession>A0ABZ0V942</accession>
<keyword evidence="3" id="KW-1185">Reference proteome</keyword>
<dbReference type="Pfam" id="PF02566">
    <property type="entry name" value="OsmC"/>
    <property type="match status" value="1"/>
</dbReference>
<reference evidence="2 3" key="1">
    <citation type="submission" date="2023-06" db="EMBL/GenBank/DDBJ databases">
        <title>Rock-solubilizing bacteria, Microbacterium invictum, promotes re-establishment of vegetation in rocky wasteland by accelerating rock bio-weathering and reshaping soil bacterial community.</title>
        <authorList>
            <person name="Liu C."/>
        </authorList>
    </citation>
    <scope>NUCLEOTIDE SEQUENCE [LARGE SCALE GENOMIC DNA]</scope>
    <source>
        <strain evidence="2 3">X-18</strain>
    </source>
</reference>
<name>A0ABZ0V942_9MICO</name>
<evidence type="ECO:0000313" key="3">
    <source>
        <dbReference type="Proteomes" id="UP001324533"/>
    </source>
</evidence>
<protein>
    <submittedName>
        <fullName evidence="2">Organic hydroperoxide resistance protein</fullName>
    </submittedName>
</protein>
<dbReference type="Gene3D" id="3.30.300.20">
    <property type="match status" value="1"/>
</dbReference>